<keyword evidence="2" id="KW-1185">Reference proteome</keyword>
<reference evidence="1" key="1">
    <citation type="submission" date="2019-04" db="EMBL/GenBank/DDBJ databases">
        <title>Microbes associate with the intestines of laboratory mice.</title>
        <authorList>
            <person name="Navarre W."/>
            <person name="Wong E."/>
            <person name="Huang K."/>
            <person name="Tropini C."/>
            <person name="Ng K."/>
            <person name="Yu B."/>
        </authorList>
    </citation>
    <scope>NUCLEOTIDE SEQUENCE</scope>
    <source>
        <strain evidence="1">NM09_H32</strain>
    </source>
</reference>
<dbReference type="EC" id="3.4.21.89" evidence="1"/>
<protein>
    <submittedName>
        <fullName evidence="1">Signal peptidase I</fullName>
        <ecNumber evidence="1">3.4.21.89</ecNumber>
    </submittedName>
</protein>
<accession>A0AC61R426</accession>
<comment type="caution">
    <text evidence="1">The sequence shown here is derived from an EMBL/GenBank/DDBJ whole genome shotgun (WGS) entry which is preliminary data.</text>
</comment>
<proteinExistence type="predicted"/>
<organism evidence="1 2">
    <name type="scientific">Dubosiella muris</name>
    <dbReference type="NCBI Taxonomy" id="3038133"/>
    <lineage>
        <taxon>Bacteria</taxon>
        <taxon>Bacillati</taxon>
        <taxon>Bacillota</taxon>
        <taxon>Erysipelotrichia</taxon>
        <taxon>Erysipelotrichales</taxon>
        <taxon>Erysipelotrichaceae</taxon>
        <taxon>Dubosiella</taxon>
    </lineage>
</organism>
<dbReference type="Proteomes" id="UP000308836">
    <property type="component" value="Unassembled WGS sequence"/>
</dbReference>
<name>A0AC61R426_9FIRM</name>
<evidence type="ECO:0000313" key="2">
    <source>
        <dbReference type="Proteomes" id="UP000308836"/>
    </source>
</evidence>
<dbReference type="EMBL" id="SRYG01000038">
    <property type="protein sequence ID" value="TGY64591.1"/>
    <property type="molecule type" value="Genomic_DNA"/>
</dbReference>
<keyword evidence="1" id="KW-0378">Hydrolase</keyword>
<gene>
    <name evidence="1" type="primary">lepB</name>
    <name evidence="1" type="ORF">E5336_11885</name>
</gene>
<evidence type="ECO:0000313" key="1">
    <source>
        <dbReference type="EMBL" id="TGY64591.1"/>
    </source>
</evidence>
<sequence length="207" mass="23097">MKKEEKTSIGKEIFEFLKVFVISAVAVLLFANFIAHPVTVVGHSMDPTLADGEYGFTSVIGAKTGKPERNKIVVVTMEDPKTGEKAEWVKRIIGMPGETIECKDDVIYIDGKAIDESSYLNPEYTAMQKEQFGCLNKYFIGNRTQDGIPIWEDWGPITLGEDEYFVMGDNRTNSKDSRDPSVGPVKESQIYGKGVFVLYPFSSFGLK</sequence>